<organism evidence="2 3">
    <name type="scientific">Spiroplasma helicoides</name>
    <dbReference type="NCBI Taxonomy" id="216938"/>
    <lineage>
        <taxon>Bacteria</taxon>
        <taxon>Bacillati</taxon>
        <taxon>Mycoplasmatota</taxon>
        <taxon>Mollicutes</taxon>
        <taxon>Entomoplasmatales</taxon>
        <taxon>Spiroplasmataceae</taxon>
        <taxon>Spiroplasma</taxon>
    </lineage>
</organism>
<proteinExistence type="predicted"/>
<feature type="transmembrane region" description="Helical" evidence="1">
    <location>
        <begin position="6"/>
        <end position="26"/>
    </location>
</feature>
<keyword evidence="3" id="KW-1185">Reference proteome</keyword>
<sequence>MNYLHIIIIILAIVTFILITIIIAILKQYKKVKITSEINQKKYTRIKANNNKKETFDFKSKIEQLKIENSKLVNQCENLKKELFYSDSVEIKNYLNNHETVNKPSSSFFAILEKRFEKSEEHKRILKFVVDKVEKGYNNKAKFMMTLEEFNSDNGWMIVISLLACAKLTHSSIKEKQSWFSNFSPLKSLFYGQSNNNFRKNTWLIFEKEIFWNDSNDEWPNRPDLMLVTKSENKYNIVVLELKQWSKIYYKNNFENLLPDTNEQIKNYKKLISERSSNSKLESLSYLYNLYSEDVEDVEKTLLNNSGKYDKKWKMNGDKKIYYTADKKIELSSRIYMSLTENKTIDELSYEELKRFLKEIEEKNI</sequence>
<dbReference type="KEGG" id="shj:SHELI_v1c03850"/>
<name>A0A1B3SK90_9MOLU</name>
<dbReference type="EMBL" id="CP017015">
    <property type="protein sequence ID" value="AOG60338.1"/>
    <property type="molecule type" value="Genomic_DNA"/>
</dbReference>
<keyword evidence="1" id="KW-0472">Membrane</keyword>
<evidence type="ECO:0000256" key="1">
    <source>
        <dbReference type="SAM" id="Phobius"/>
    </source>
</evidence>
<keyword evidence="1" id="KW-0812">Transmembrane</keyword>
<dbReference type="RefSeq" id="WP_069116199.1">
    <property type="nucleotide sequence ID" value="NZ_CP017015.1"/>
</dbReference>
<accession>A0A1B3SK90</accession>
<protein>
    <submittedName>
        <fullName evidence="2">Uncharacterized protein</fullName>
    </submittedName>
</protein>
<evidence type="ECO:0000313" key="3">
    <source>
        <dbReference type="Proteomes" id="UP000094378"/>
    </source>
</evidence>
<dbReference type="OrthoDB" id="10009871at2"/>
<evidence type="ECO:0000313" key="2">
    <source>
        <dbReference type="EMBL" id="AOG60338.1"/>
    </source>
</evidence>
<dbReference type="Proteomes" id="UP000094378">
    <property type="component" value="Chromosome"/>
</dbReference>
<dbReference type="AlphaFoldDB" id="A0A1B3SK90"/>
<reference evidence="2 3" key="1">
    <citation type="submission" date="2016-08" db="EMBL/GenBank/DDBJ databases">
        <title>Complete genome sequence of Spiroplasma helicoides TABS-2 (DSM 22551).</title>
        <authorList>
            <person name="Shen W.-Y."/>
            <person name="Lo W.-S."/>
            <person name="Lai Y.-C."/>
            <person name="Kuo C.-H."/>
        </authorList>
    </citation>
    <scope>NUCLEOTIDE SEQUENCE [LARGE SCALE GENOMIC DNA]</scope>
    <source>
        <strain evidence="2 3">TABS-2</strain>
    </source>
</reference>
<gene>
    <name evidence="2" type="ORF">SHELI_v1c03850</name>
</gene>
<keyword evidence="1" id="KW-1133">Transmembrane helix</keyword>
<dbReference type="STRING" id="216938.SHELI_v1c03850"/>